<dbReference type="Proteomes" id="UP000186955">
    <property type="component" value="Unassembled WGS sequence"/>
</dbReference>
<evidence type="ECO:0000313" key="1">
    <source>
        <dbReference type="EMBL" id="OKP12441.1"/>
    </source>
</evidence>
<comment type="caution">
    <text evidence="1">The sequence shown here is derived from an EMBL/GenBank/DDBJ whole genome shotgun (WGS) entry which is preliminary data.</text>
</comment>
<accession>A0A1Q5UJ01</accession>
<sequence>MENVEQILLPRCITDQDNRLPFRKLKAELYKLNNPQVGRFHPASLYPQKFSLYGIVHDLVSHPGFMKHGKAPHWELNGKPIVTGGVFGMYCSHAYPHASREAQHLLPTALKVPIWWCTRS</sequence>
<proteinExistence type="predicted"/>
<keyword evidence="2" id="KW-1185">Reference proteome</keyword>
<reference evidence="1 2" key="1">
    <citation type="submission" date="2016-10" db="EMBL/GenBank/DDBJ databases">
        <title>Genome sequence of the ascomycete fungus Penicillium subrubescens.</title>
        <authorList>
            <person name="De Vries R.P."/>
            <person name="Peng M."/>
            <person name="Dilokpimol A."/>
            <person name="Hilden K."/>
            <person name="Makela M.R."/>
            <person name="Grigoriev I."/>
            <person name="Riley R."/>
            <person name="Granchi Z."/>
        </authorList>
    </citation>
    <scope>NUCLEOTIDE SEQUENCE [LARGE SCALE GENOMIC DNA]</scope>
    <source>
        <strain evidence="1 2">CBS 132785</strain>
    </source>
</reference>
<dbReference type="EMBL" id="MNBE01000214">
    <property type="protein sequence ID" value="OKP12441.1"/>
    <property type="molecule type" value="Genomic_DNA"/>
</dbReference>
<dbReference type="AlphaFoldDB" id="A0A1Q5UJ01"/>
<organism evidence="1 2">
    <name type="scientific">Penicillium subrubescens</name>
    <dbReference type="NCBI Taxonomy" id="1316194"/>
    <lineage>
        <taxon>Eukaryota</taxon>
        <taxon>Fungi</taxon>
        <taxon>Dikarya</taxon>
        <taxon>Ascomycota</taxon>
        <taxon>Pezizomycotina</taxon>
        <taxon>Eurotiomycetes</taxon>
        <taxon>Eurotiomycetidae</taxon>
        <taxon>Eurotiales</taxon>
        <taxon>Aspergillaceae</taxon>
        <taxon>Penicillium</taxon>
    </lineage>
</organism>
<protein>
    <submittedName>
        <fullName evidence="1">Uncharacterized protein</fullName>
    </submittedName>
</protein>
<evidence type="ECO:0000313" key="2">
    <source>
        <dbReference type="Proteomes" id="UP000186955"/>
    </source>
</evidence>
<gene>
    <name evidence="1" type="ORF">PENSUB_1926</name>
</gene>
<name>A0A1Q5UJ01_9EURO</name>